<dbReference type="Pfam" id="PF13305">
    <property type="entry name" value="TetR_C_33"/>
    <property type="match status" value="1"/>
</dbReference>
<protein>
    <submittedName>
        <fullName evidence="4">WHG domain-containing protein</fullName>
    </submittedName>
</protein>
<evidence type="ECO:0000256" key="1">
    <source>
        <dbReference type="ARBA" id="ARBA00023015"/>
    </source>
</evidence>
<dbReference type="EMBL" id="JABVEC010000002">
    <property type="protein sequence ID" value="MBC6464847.1"/>
    <property type="molecule type" value="Genomic_DNA"/>
</dbReference>
<keyword evidence="2" id="KW-0804">Transcription</keyword>
<proteinExistence type="predicted"/>
<comment type="caution">
    <text evidence="4">The sequence shown here is derived from an EMBL/GenBank/DDBJ whole genome shotgun (WGS) entry which is preliminary data.</text>
</comment>
<keyword evidence="1" id="KW-0805">Transcription regulation</keyword>
<dbReference type="Gene3D" id="1.10.357.10">
    <property type="entry name" value="Tetracycline Repressor, domain 2"/>
    <property type="match status" value="1"/>
</dbReference>
<dbReference type="InterPro" id="IPR025996">
    <property type="entry name" value="MT1864/Rv1816-like_C"/>
</dbReference>
<sequence length="175" mass="18016">MAVPAVLAQDGRGLPEHQVRWVGPGQFGVGRGERAPGGAGRLGGAPGQGRGLGDLGCVRERGVSYVRFAVDCPAHFQVMFQPVLLHADDPELLAAKALAGAELRAGVAGLSPGRSATDARTSGISAWSLAHGFATLLLTGNLDGPEGPIGDRDPEEVFRSLTENLFRATGGENPS</sequence>
<keyword evidence="5" id="KW-1185">Reference proteome</keyword>
<dbReference type="SUPFAM" id="SSF48498">
    <property type="entry name" value="Tetracyclin repressor-like, C-terminal domain"/>
    <property type="match status" value="1"/>
</dbReference>
<organism evidence="4 5">
    <name type="scientific">Actinomadura alba</name>
    <dbReference type="NCBI Taxonomy" id="406431"/>
    <lineage>
        <taxon>Bacteria</taxon>
        <taxon>Bacillati</taxon>
        <taxon>Actinomycetota</taxon>
        <taxon>Actinomycetes</taxon>
        <taxon>Streptosporangiales</taxon>
        <taxon>Thermomonosporaceae</taxon>
        <taxon>Actinomadura</taxon>
    </lineage>
</organism>
<evidence type="ECO:0000313" key="4">
    <source>
        <dbReference type="EMBL" id="MBC6464847.1"/>
    </source>
</evidence>
<dbReference type="Proteomes" id="UP000805614">
    <property type="component" value="Unassembled WGS sequence"/>
</dbReference>
<dbReference type="InterPro" id="IPR036271">
    <property type="entry name" value="Tet_transcr_reg_TetR-rel_C_sf"/>
</dbReference>
<evidence type="ECO:0000259" key="3">
    <source>
        <dbReference type="Pfam" id="PF13305"/>
    </source>
</evidence>
<accession>A0ABR7LK35</accession>
<evidence type="ECO:0000313" key="5">
    <source>
        <dbReference type="Proteomes" id="UP000805614"/>
    </source>
</evidence>
<evidence type="ECO:0000256" key="2">
    <source>
        <dbReference type="ARBA" id="ARBA00023163"/>
    </source>
</evidence>
<feature type="domain" description="HTH-type transcriptional regulator MT1864/Rv1816-like C-terminal" evidence="3">
    <location>
        <begin position="62"/>
        <end position="163"/>
    </location>
</feature>
<gene>
    <name evidence="4" type="ORF">HKK74_04950</name>
</gene>
<name>A0ABR7LK35_9ACTN</name>
<reference evidence="4 5" key="1">
    <citation type="submission" date="2020-06" db="EMBL/GenBank/DDBJ databases">
        <title>Actinomadura xiongansis sp. nov., isolated from soil of Baiyangdian.</title>
        <authorList>
            <person name="Zhang X."/>
        </authorList>
    </citation>
    <scope>NUCLEOTIDE SEQUENCE [LARGE SCALE GENOMIC DNA]</scope>
    <source>
        <strain evidence="4 5">HBUM206468</strain>
    </source>
</reference>